<name>A0A0A9QWY5_ARUDO</name>
<reference evidence="1" key="1">
    <citation type="submission" date="2014-09" db="EMBL/GenBank/DDBJ databases">
        <authorList>
            <person name="Magalhaes I.L.F."/>
            <person name="Oliveira U."/>
            <person name="Santos F.R."/>
            <person name="Vidigal T.H.D.A."/>
            <person name="Brescovit A.D."/>
            <person name="Santos A.J."/>
        </authorList>
    </citation>
    <scope>NUCLEOTIDE SEQUENCE</scope>
    <source>
        <tissue evidence="1">Shoot tissue taken approximately 20 cm above the soil surface</tissue>
    </source>
</reference>
<protein>
    <submittedName>
        <fullName evidence="1">Uncharacterized protein</fullName>
    </submittedName>
</protein>
<dbReference type="EMBL" id="GBRH01201421">
    <property type="protein sequence ID" value="JAD96474.1"/>
    <property type="molecule type" value="Transcribed_RNA"/>
</dbReference>
<sequence length="51" mass="5931">MFQSYTNGLLCFLLHGCSNLVFYCLLHACHELIDLYLGMYLLCTYPGFLVY</sequence>
<organism evidence="1">
    <name type="scientific">Arundo donax</name>
    <name type="common">Giant reed</name>
    <name type="synonym">Donax arundinaceus</name>
    <dbReference type="NCBI Taxonomy" id="35708"/>
    <lineage>
        <taxon>Eukaryota</taxon>
        <taxon>Viridiplantae</taxon>
        <taxon>Streptophyta</taxon>
        <taxon>Embryophyta</taxon>
        <taxon>Tracheophyta</taxon>
        <taxon>Spermatophyta</taxon>
        <taxon>Magnoliopsida</taxon>
        <taxon>Liliopsida</taxon>
        <taxon>Poales</taxon>
        <taxon>Poaceae</taxon>
        <taxon>PACMAD clade</taxon>
        <taxon>Arundinoideae</taxon>
        <taxon>Arundineae</taxon>
        <taxon>Arundo</taxon>
    </lineage>
</organism>
<reference evidence="1" key="2">
    <citation type="journal article" date="2015" name="Data Brief">
        <title>Shoot transcriptome of the giant reed, Arundo donax.</title>
        <authorList>
            <person name="Barrero R.A."/>
            <person name="Guerrero F.D."/>
            <person name="Moolhuijzen P."/>
            <person name="Goolsby J.A."/>
            <person name="Tidwell J."/>
            <person name="Bellgard S.E."/>
            <person name="Bellgard M.I."/>
        </authorList>
    </citation>
    <scope>NUCLEOTIDE SEQUENCE</scope>
    <source>
        <tissue evidence="1">Shoot tissue taken approximately 20 cm above the soil surface</tissue>
    </source>
</reference>
<evidence type="ECO:0000313" key="1">
    <source>
        <dbReference type="EMBL" id="JAD96474.1"/>
    </source>
</evidence>
<proteinExistence type="predicted"/>
<dbReference type="AlphaFoldDB" id="A0A0A9QWY5"/>
<accession>A0A0A9QWY5</accession>